<dbReference type="Pfam" id="PF05147">
    <property type="entry name" value="LANC_like"/>
    <property type="match status" value="1"/>
</dbReference>
<keyword evidence="5" id="KW-1185">Reference proteome</keyword>
<name>A0A8S1HFJ9_9PELO</name>
<organism evidence="4 5">
    <name type="scientific">Caenorhabditis auriculariae</name>
    <dbReference type="NCBI Taxonomy" id="2777116"/>
    <lineage>
        <taxon>Eukaryota</taxon>
        <taxon>Metazoa</taxon>
        <taxon>Ecdysozoa</taxon>
        <taxon>Nematoda</taxon>
        <taxon>Chromadorea</taxon>
        <taxon>Rhabditida</taxon>
        <taxon>Rhabditina</taxon>
        <taxon>Rhabditomorpha</taxon>
        <taxon>Rhabditoidea</taxon>
        <taxon>Rhabditidae</taxon>
        <taxon>Peloderinae</taxon>
        <taxon>Caenorhabditis</taxon>
    </lineage>
</organism>
<keyword evidence="3" id="KW-0472">Membrane</keyword>
<dbReference type="GO" id="GO:0031179">
    <property type="term" value="P:peptide modification"/>
    <property type="evidence" value="ECO:0007669"/>
    <property type="project" value="InterPro"/>
</dbReference>
<gene>
    <name evidence="4" type="ORF">CAUJ_LOCUS10443</name>
</gene>
<dbReference type="PANTHER" id="PTHR12736:SF7">
    <property type="entry name" value="LANC-LIKE PROTEIN 3"/>
    <property type="match status" value="1"/>
</dbReference>
<dbReference type="GO" id="GO:0005975">
    <property type="term" value="P:carbohydrate metabolic process"/>
    <property type="evidence" value="ECO:0007669"/>
    <property type="project" value="InterPro"/>
</dbReference>
<dbReference type="InterPro" id="IPR007822">
    <property type="entry name" value="LANC-like"/>
</dbReference>
<dbReference type="Proteomes" id="UP000835052">
    <property type="component" value="Unassembled WGS sequence"/>
</dbReference>
<keyword evidence="2" id="KW-0862">Zinc</keyword>
<dbReference type="PRINTS" id="PR01951">
    <property type="entry name" value="LANCEUKARYTE"/>
</dbReference>
<dbReference type="SMART" id="SM01260">
    <property type="entry name" value="LANC_like"/>
    <property type="match status" value="1"/>
</dbReference>
<dbReference type="Gene3D" id="1.50.10.10">
    <property type="match status" value="1"/>
</dbReference>
<dbReference type="InterPro" id="IPR012341">
    <property type="entry name" value="6hp_glycosidase-like_sf"/>
</dbReference>
<evidence type="ECO:0000256" key="1">
    <source>
        <dbReference type="ARBA" id="ARBA00007179"/>
    </source>
</evidence>
<feature type="transmembrane region" description="Helical" evidence="3">
    <location>
        <begin position="212"/>
        <end position="232"/>
    </location>
</feature>
<comment type="caution">
    <text evidence="4">The sequence shown here is derived from an EMBL/GenBank/DDBJ whole genome shotgun (WGS) entry which is preliminary data.</text>
</comment>
<feature type="binding site" evidence="2">
    <location>
        <position position="279"/>
    </location>
    <ligand>
        <name>Zn(2+)</name>
        <dbReference type="ChEBI" id="CHEBI:29105"/>
    </ligand>
</feature>
<evidence type="ECO:0000313" key="5">
    <source>
        <dbReference type="Proteomes" id="UP000835052"/>
    </source>
</evidence>
<evidence type="ECO:0000256" key="3">
    <source>
        <dbReference type="SAM" id="Phobius"/>
    </source>
</evidence>
<accession>A0A8S1HFJ9</accession>
<comment type="similarity">
    <text evidence="1">Belongs to the LanC-like protein family.</text>
</comment>
<dbReference type="AlphaFoldDB" id="A0A8S1HFJ9"/>
<evidence type="ECO:0000256" key="2">
    <source>
        <dbReference type="PIRSR" id="PIRSR607822-1"/>
    </source>
</evidence>
<protein>
    <submittedName>
        <fullName evidence="4">Uncharacterized protein</fullName>
    </submittedName>
</protein>
<dbReference type="InterPro" id="IPR020464">
    <property type="entry name" value="LanC-like_prot_euk"/>
</dbReference>
<proteinExistence type="inferred from homology"/>
<dbReference type="EMBL" id="CAJGYM010000045">
    <property type="protein sequence ID" value="CAD6194524.1"/>
    <property type="molecule type" value="Genomic_DNA"/>
</dbReference>
<keyword evidence="2" id="KW-0479">Metal-binding</keyword>
<dbReference type="CDD" id="cd04794">
    <property type="entry name" value="euk_LANCL"/>
    <property type="match status" value="1"/>
</dbReference>
<feature type="binding site" evidence="2">
    <location>
        <position position="325"/>
    </location>
    <ligand>
        <name>Zn(2+)</name>
        <dbReference type="ChEBI" id="CHEBI:29105"/>
    </ligand>
</feature>
<sequence>MADRYIRNPFEHNYKEQPLSTGDEISRWLDFNLAKIRDGLGSVKDFANENDYDVYTGIGGVYWALKRCEKMCPGLYDESNYQLIQDVCSVCEPFITGAEKVDRQYLTGNLATIAVIGSESGLITPDDSFKILRQTGETLLKLNSGKGDDELFVGRAGWLAAVLHQTDDVQKKLEQMVRDIILVMINEGQRISKEVKAANVESVPPLMYSYHGTFYIGAAHGLAGILTILLSFHKMMNSEAKKLVVDTARWVFGLQDAEGNFPSSVWGREHKTNNLVHWCHGATGVSLLAMKLYLVDENEEDLQVARRALQCLWTRGVLRKGNGLCHGVSGNGYPFLLMYRLSGCEQTEYLQKANCFAQMTCDEAVEAAQRVPDSPFSLFEGLSGAVAFLVDIHHPKYAEFPFFPIFREFNY</sequence>
<reference evidence="4" key="1">
    <citation type="submission" date="2020-10" db="EMBL/GenBank/DDBJ databases">
        <authorList>
            <person name="Kikuchi T."/>
        </authorList>
    </citation>
    <scope>NUCLEOTIDE SEQUENCE</scope>
    <source>
        <strain evidence="4">NKZ352</strain>
    </source>
</reference>
<dbReference type="OrthoDB" id="10257263at2759"/>
<keyword evidence="3" id="KW-1133">Transmembrane helix</keyword>
<dbReference type="GO" id="GO:0046872">
    <property type="term" value="F:metal ion binding"/>
    <property type="evidence" value="ECO:0007669"/>
    <property type="project" value="UniProtKB-KW"/>
</dbReference>
<keyword evidence="3" id="KW-0812">Transmembrane</keyword>
<evidence type="ECO:0000313" key="4">
    <source>
        <dbReference type="EMBL" id="CAD6194524.1"/>
    </source>
</evidence>
<feature type="binding site" evidence="2">
    <location>
        <position position="326"/>
    </location>
    <ligand>
        <name>Zn(2+)</name>
        <dbReference type="ChEBI" id="CHEBI:29105"/>
    </ligand>
</feature>
<dbReference type="PRINTS" id="PR01950">
    <property type="entry name" value="LANCSUPER"/>
</dbReference>
<dbReference type="GO" id="GO:0005886">
    <property type="term" value="C:plasma membrane"/>
    <property type="evidence" value="ECO:0007669"/>
    <property type="project" value="TreeGrafter"/>
</dbReference>
<dbReference type="SUPFAM" id="SSF158745">
    <property type="entry name" value="LanC-like"/>
    <property type="match status" value="1"/>
</dbReference>
<dbReference type="PANTHER" id="PTHR12736">
    <property type="entry name" value="LANC-LIKE PROTEIN"/>
    <property type="match status" value="1"/>
</dbReference>